<comment type="caution">
    <text evidence="1">The sequence shown here is derived from an EMBL/GenBank/DDBJ whole genome shotgun (WGS) entry which is preliminary data.</text>
</comment>
<dbReference type="OrthoDB" id="336689at2157"/>
<dbReference type="RefSeq" id="WP_058580358.1">
    <property type="nucleotide sequence ID" value="NZ_LOPU01000011.1"/>
</dbReference>
<dbReference type="EMBL" id="LOPU01000011">
    <property type="protein sequence ID" value="KTG11296.1"/>
    <property type="molecule type" value="Genomic_DNA"/>
</dbReference>
<reference evidence="1 2" key="1">
    <citation type="submission" date="2015-12" db="EMBL/GenBank/DDBJ databases">
        <title>Haloprofundus marisrubri gen. nov., sp. nov., an extremely halophilic archaeon isolated from the Discovery deep brine-seawater interface in the Red Sea.</title>
        <authorList>
            <person name="Zhang G."/>
            <person name="Stingl U."/>
            <person name="Rashid M."/>
        </authorList>
    </citation>
    <scope>NUCLEOTIDE SEQUENCE [LARGE SCALE GENOMIC DNA]</scope>
    <source>
        <strain evidence="1 2">SB9</strain>
    </source>
</reference>
<evidence type="ECO:0008006" key="3">
    <source>
        <dbReference type="Google" id="ProtNLM"/>
    </source>
</evidence>
<organism evidence="1 2">
    <name type="scientific">Haloprofundus marisrubri</name>
    <dbReference type="NCBI Taxonomy" id="1514971"/>
    <lineage>
        <taxon>Archaea</taxon>
        <taxon>Methanobacteriati</taxon>
        <taxon>Methanobacteriota</taxon>
        <taxon>Stenosarchaea group</taxon>
        <taxon>Halobacteria</taxon>
        <taxon>Halobacteriales</taxon>
        <taxon>Haloferacaceae</taxon>
        <taxon>Haloprofundus</taxon>
    </lineage>
</organism>
<evidence type="ECO:0000313" key="2">
    <source>
        <dbReference type="Proteomes" id="UP000054387"/>
    </source>
</evidence>
<evidence type="ECO:0000313" key="1">
    <source>
        <dbReference type="EMBL" id="KTG11296.1"/>
    </source>
</evidence>
<proteinExistence type="predicted"/>
<protein>
    <recommendedName>
        <fullName evidence="3">Small CPxCG-related zinc finger protein</fullName>
    </recommendedName>
</protein>
<gene>
    <name evidence="1" type="ORF">AUR64_05060</name>
</gene>
<name>A0A0W1RCU2_9EURY</name>
<keyword evidence="2" id="KW-1185">Reference proteome</keyword>
<dbReference type="STRING" id="1514971.AUR64_05060"/>
<accession>A0A0W1RCU2</accession>
<sequence>MSTEPIHCPDCDADIETTDDLEGGPEVAELELDEAVTPPRVMLGAGTRALWRCENCGAVLGVN</sequence>
<dbReference type="AlphaFoldDB" id="A0A0W1RCU2"/>
<dbReference type="Proteomes" id="UP000054387">
    <property type="component" value="Unassembled WGS sequence"/>
</dbReference>